<dbReference type="EMBL" id="JAMRXG010000005">
    <property type="protein sequence ID" value="MCM6774332.1"/>
    <property type="molecule type" value="Genomic_DNA"/>
</dbReference>
<sequence>MAGGVIVSGLLHHPEHELTTAPVTTTKPTPEKEPIFVTPPVTYPTQIPGCATVESPGEGEGFSVGSTGRDSYDNPAYPWFSGPKAVAMSAAALDALPAGVAVGFAPLDDSLVFQPMFTPFDPADAARFGGSTTARATLMRDGKAGSLSVSVEQSTGPIPACVAGELDARRILPDGTTVDTHDTWLETDGVRMLARSATAYTPDGSRVSVSAEDSSDTGSPSGKVPMTIDELVALATAPGIRVTAPVPPGTPDAPLPCRYWATPKKASTPIDETTARRLDTVLARIPLDGLVLDRPLGALRPESDGPGVCQAVRVTATGQQSELRIAITVERTRPTESAQPSRSDARTSTRTLPDGTVIVTREPDGSGMGAGANSPQVTRTVVVTRPSGTEVEVSSTAKSVPELLSAARLEAIASNPDLEVK</sequence>
<feature type="region of interest" description="Disordered" evidence="1">
    <location>
        <begin position="357"/>
        <end position="378"/>
    </location>
</feature>
<organism evidence="2 3">
    <name type="scientific">Nocardia pulmonis</name>
    <dbReference type="NCBI Taxonomy" id="2951408"/>
    <lineage>
        <taxon>Bacteria</taxon>
        <taxon>Bacillati</taxon>
        <taxon>Actinomycetota</taxon>
        <taxon>Actinomycetes</taxon>
        <taxon>Mycobacteriales</taxon>
        <taxon>Nocardiaceae</taxon>
        <taxon>Nocardia</taxon>
    </lineage>
</organism>
<protein>
    <submittedName>
        <fullName evidence="2">Uncharacterized protein</fullName>
    </submittedName>
</protein>
<evidence type="ECO:0000313" key="3">
    <source>
        <dbReference type="Proteomes" id="UP001139157"/>
    </source>
</evidence>
<keyword evidence="3" id="KW-1185">Reference proteome</keyword>
<feature type="region of interest" description="Disordered" evidence="1">
    <location>
        <begin position="202"/>
        <end position="224"/>
    </location>
</feature>
<dbReference type="AlphaFoldDB" id="A0A9X2E554"/>
<reference evidence="2" key="1">
    <citation type="submission" date="2022-06" db="EMBL/GenBank/DDBJ databases">
        <title>Novel species in genus nocardia.</title>
        <authorList>
            <person name="Li F."/>
        </authorList>
    </citation>
    <scope>NUCLEOTIDE SEQUENCE</scope>
    <source>
        <strain evidence="2">CDC141</strain>
    </source>
</reference>
<evidence type="ECO:0000313" key="2">
    <source>
        <dbReference type="EMBL" id="MCM6774332.1"/>
    </source>
</evidence>
<dbReference type="Proteomes" id="UP001139157">
    <property type="component" value="Unassembled WGS sequence"/>
</dbReference>
<comment type="caution">
    <text evidence="2">The sequence shown here is derived from an EMBL/GenBank/DDBJ whole genome shotgun (WGS) entry which is preliminary data.</text>
</comment>
<proteinExistence type="predicted"/>
<accession>A0A9X2E554</accession>
<name>A0A9X2E554_9NOCA</name>
<evidence type="ECO:0000256" key="1">
    <source>
        <dbReference type="SAM" id="MobiDB-lite"/>
    </source>
</evidence>
<gene>
    <name evidence="2" type="ORF">NDR86_12685</name>
</gene>
<dbReference type="RefSeq" id="WP_251911895.1">
    <property type="nucleotide sequence ID" value="NZ_JAMRXG010000005.1"/>
</dbReference>
<feature type="compositionally biased region" description="Polar residues" evidence="1">
    <location>
        <begin position="207"/>
        <end position="220"/>
    </location>
</feature>